<keyword evidence="3" id="KW-0804">Transcription</keyword>
<dbReference type="PANTHER" id="PTHR33204:SF39">
    <property type="entry name" value="TRANSCRIPTIONAL REGULATORY PROTEIN"/>
    <property type="match status" value="1"/>
</dbReference>
<dbReference type="Proteomes" id="UP000266934">
    <property type="component" value="Chromosome"/>
</dbReference>
<evidence type="ECO:0000313" key="7">
    <source>
        <dbReference type="Proteomes" id="UP000266934"/>
    </source>
</evidence>
<dbReference type="Gene3D" id="1.10.10.10">
    <property type="entry name" value="Winged helix-like DNA-binding domain superfamily/Winged helix DNA-binding domain"/>
    <property type="match status" value="1"/>
</dbReference>
<dbReference type="AlphaFoldDB" id="A0A348G214"/>
<keyword evidence="7" id="KW-1185">Reference proteome</keyword>
<name>A0A348G214_9HYPH</name>
<keyword evidence="2" id="KW-0238">DNA-binding</keyword>
<keyword evidence="1" id="KW-0805">Transcription regulation</keyword>
<organism evidence="6 7">
    <name type="scientific">Blastochloris tepida</name>
    <dbReference type="NCBI Taxonomy" id="2233851"/>
    <lineage>
        <taxon>Bacteria</taxon>
        <taxon>Pseudomonadati</taxon>
        <taxon>Pseudomonadota</taxon>
        <taxon>Alphaproteobacteria</taxon>
        <taxon>Hyphomicrobiales</taxon>
        <taxon>Blastochloridaceae</taxon>
        <taxon>Blastochloris</taxon>
    </lineage>
</organism>
<accession>A0A348G214</accession>
<dbReference type="OrthoDB" id="9800350at2"/>
<sequence length="179" mass="18959">MKPGHSNVPATQAFAGGTPNGGTPANHVTANHVTADCARVAPVLSRIGDKWTVLVVTFLGRGPMRFNALRREIGGISQRMLTLTLRSLERDGLVTRTVYPTVPPQVEYALTELGRSLLTPVLAIRDWARQNALQIEAAQARFDALAAAAKPACGGGPPHVGSRPSAAGVEEVAHLQSER</sequence>
<gene>
    <name evidence="6" type="ORF">BLTE_22820</name>
</gene>
<dbReference type="InterPro" id="IPR036388">
    <property type="entry name" value="WH-like_DNA-bd_sf"/>
</dbReference>
<dbReference type="EMBL" id="AP018907">
    <property type="protein sequence ID" value="BBF93597.1"/>
    <property type="molecule type" value="Genomic_DNA"/>
</dbReference>
<feature type="region of interest" description="Disordered" evidence="4">
    <location>
        <begin position="1"/>
        <end position="26"/>
    </location>
</feature>
<reference evidence="6 7" key="1">
    <citation type="submission" date="2018-08" db="EMBL/GenBank/DDBJ databases">
        <title>Complete genome sequencing of Blastochloris tepida GI.</title>
        <authorList>
            <person name="Tsukatani Y."/>
            <person name="Mori H."/>
        </authorList>
    </citation>
    <scope>NUCLEOTIDE SEQUENCE [LARGE SCALE GENOMIC DNA]</scope>
    <source>
        <strain evidence="6 7">GI</strain>
    </source>
</reference>
<evidence type="ECO:0000256" key="4">
    <source>
        <dbReference type="SAM" id="MobiDB-lite"/>
    </source>
</evidence>
<dbReference type="PROSITE" id="PS51118">
    <property type="entry name" value="HTH_HXLR"/>
    <property type="match status" value="1"/>
</dbReference>
<protein>
    <submittedName>
        <fullName evidence="6">Transcriptional regulator</fullName>
    </submittedName>
</protein>
<dbReference type="InterPro" id="IPR002577">
    <property type="entry name" value="HTH_HxlR"/>
</dbReference>
<proteinExistence type="predicted"/>
<dbReference type="Pfam" id="PF01638">
    <property type="entry name" value="HxlR"/>
    <property type="match status" value="1"/>
</dbReference>
<evidence type="ECO:0000256" key="2">
    <source>
        <dbReference type="ARBA" id="ARBA00023125"/>
    </source>
</evidence>
<feature type="region of interest" description="Disordered" evidence="4">
    <location>
        <begin position="153"/>
        <end position="179"/>
    </location>
</feature>
<evidence type="ECO:0000256" key="1">
    <source>
        <dbReference type="ARBA" id="ARBA00023015"/>
    </source>
</evidence>
<evidence type="ECO:0000313" key="6">
    <source>
        <dbReference type="EMBL" id="BBF93597.1"/>
    </source>
</evidence>
<evidence type="ECO:0000256" key="3">
    <source>
        <dbReference type="ARBA" id="ARBA00023163"/>
    </source>
</evidence>
<dbReference type="InterPro" id="IPR036390">
    <property type="entry name" value="WH_DNA-bd_sf"/>
</dbReference>
<evidence type="ECO:0000259" key="5">
    <source>
        <dbReference type="PROSITE" id="PS51118"/>
    </source>
</evidence>
<feature type="domain" description="HTH hxlR-type" evidence="5">
    <location>
        <begin position="37"/>
        <end position="136"/>
    </location>
</feature>
<dbReference type="PANTHER" id="PTHR33204">
    <property type="entry name" value="TRANSCRIPTIONAL REGULATOR, MARR FAMILY"/>
    <property type="match status" value="1"/>
</dbReference>
<dbReference type="GO" id="GO:0003677">
    <property type="term" value="F:DNA binding"/>
    <property type="evidence" value="ECO:0007669"/>
    <property type="project" value="UniProtKB-KW"/>
</dbReference>
<dbReference type="SUPFAM" id="SSF46785">
    <property type="entry name" value="Winged helix' DNA-binding domain"/>
    <property type="match status" value="1"/>
</dbReference>
<dbReference type="KEGG" id="blag:BLTE_22820"/>